<keyword evidence="10" id="KW-1185">Reference proteome</keyword>
<feature type="transmembrane region" description="Helical" evidence="7">
    <location>
        <begin position="542"/>
        <end position="561"/>
    </location>
</feature>
<dbReference type="PROSITE" id="PS50206">
    <property type="entry name" value="RHODANESE_3"/>
    <property type="match status" value="1"/>
</dbReference>
<evidence type="ECO:0000256" key="1">
    <source>
        <dbReference type="ARBA" id="ARBA00004473"/>
    </source>
</evidence>
<dbReference type="InterPro" id="IPR018617">
    <property type="entry name" value="Ima1_N"/>
</dbReference>
<dbReference type="GO" id="GO:0034506">
    <property type="term" value="C:chromosome, centromeric core domain"/>
    <property type="evidence" value="ECO:0007669"/>
    <property type="project" value="TreeGrafter"/>
</dbReference>
<evidence type="ECO:0000256" key="3">
    <source>
        <dbReference type="ARBA" id="ARBA00022989"/>
    </source>
</evidence>
<dbReference type="GeneID" id="25316806"/>
<keyword evidence="4 7" id="KW-0472">Membrane</keyword>
<dbReference type="PANTHER" id="PTHR28538:SF1">
    <property type="entry name" value="INTEGRAL INNER NUCLEAR MEMBRANE PROTEIN IMA1"/>
    <property type="match status" value="1"/>
</dbReference>
<feature type="region of interest" description="Disordered" evidence="6">
    <location>
        <begin position="342"/>
        <end position="402"/>
    </location>
</feature>
<dbReference type="GO" id="GO:0071765">
    <property type="term" value="P:nuclear inner membrane organization"/>
    <property type="evidence" value="ECO:0007669"/>
    <property type="project" value="InterPro"/>
</dbReference>
<evidence type="ECO:0000313" key="9">
    <source>
        <dbReference type="EMBL" id="KKA21500.1"/>
    </source>
</evidence>
<feature type="transmembrane region" description="Helical" evidence="7">
    <location>
        <begin position="174"/>
        <end position="196"/>
    </location>
</feature>
<accession>A0A0F4YTQ7</accession>
<feature type="compositionally biased region" description="Polar residues" evidence="6">
    <location>
        <begin position="751"/>
        <end position="760"/>
    </location>
</feature>
<evidence type="ECO:0000259" key="8">
    <source>
        <dbReference type="PROSITE" id="PS50206"/>
    </source>
</evidence>
<comment type="caution">
    <text evidence="9">The sequence shown here is derived from an EMBL/GenBank/DDBJ whole genome shotgun (WGS) entry which is preliminary data.</text>
</comment>
<feature type="compositionally biased region" description="Low complexity" evidence="6">
    <location>
        <begin position="697"/>
        <end position="722"/>
    </location>
</feature>
<feature type="transmembrane region" description="Helical" evidence="7">
    <location>
        <begin position="238"/>
        <end position="255"/>
    </location>
</feature>
<dbReference type="STRING" id="1408163.A0A0F4YTQ7"/>
<comment type="subcellular location">
    <subcellularLocation>
        <location evidence="1">Nucleus inner membrane</location>
        <topology evidence="1">Multi-pass membrane protein</topology>
    </subcellularLocation>
</comment>
<proteinExistence type="predicted"/>
<feature type="region of interest" description="Disordered" evidence="6">
    <location>
        <begin position="649"/>
        <end position="811"/>
    </location>
</feature>
<dbReference type="InterPro" id="IPR042321">
    <property type="entry name" value="Ima1"/>
</dbReference>
<dbReference type="RefSeq" id="XP_013328112.1">
    <property type="nucleotide sequence ID" value="XM_013472658.1"/>
</dbReference>
<evidence type="ECO:0000256" key="4">
    <source>
        <dbReference type="ARBA" id="ARBA00023136"/>
    </source>
</evidence>
<reference evidence="9 10" key="1">
    <citation type="submission" date="2015-04" db="EMBL/GenBank/DDBJ databases">
        <authorList>
            <person name="Heijne W.H."/>
            <person name="Fedorova N.D."/>
            <person name="Nierman W.C."/>
            <person name="Vollebregt A.W."/>
            <person name="Zhao Z."/>
            <person name="Wu L."/>
            <person name="Kumar M."/>
            <person name="Stam H."/>
            <person name="van den Berg M.A."/>
            <person name="Pel H.J."/>
        </authorList>
    </citation>
    <scope>NUCLEOTIDE SEQUENCE [LARGE SCALE GENOMIC DNA]</scope>
    <source>
        <strain evidence="9 10">CBS 393.64</strain>
    </source>
</reference>
<dbReference type="GO" id="GO:0044732">
    <property type="term" value="C:mitotic spindle pole body"/>
    <property type="evidence" value="ECO:0007669"/>
    <property type="project" value="TreeGrafter"/>
</dbReference>
<feature type="region of interest" description="Disordered" evidence="6">
    <location>
        <begin position="419"/>
        <end position="450"/>
    </location>
</feature>
<feature type="compositionally biased region" description="Polar residues" evidence="6">
    <location>
        <begin position="662"/>
        <end position="691"/>
    </location>
</feature>
<keyword evidence="5" id="KW-0539">Nucleus</keyword>
<keyword evidence="2 7" id="KW-0812">Transmembrane</keyword>
<evidence type="ECO:0000313" key="10">
    <source>
        <dbReference type="Proteomes" id="UP000053958"/>
    </source>
</evidence>
<name>A0A0F4YTQ7_RASE3</name>
<protein>
    <recommendedName>
        <fullName evidence="8">Rhodanese domain-containing protein</fullName>
    </recommendedName>
</protein>
<feature type="domain" description="Rhodanese" evidence="8">
    <location>
        <begin position="158"/>
        <end position="193"/>
    </location>
</feature>
<dbReference type="PANTHER" id="PTHR28538">
    <property type="entry name" value="INTEGRAL INNER NUCLEAR MEMBRANE PROTEIN IMA1"/>
    <property type="match status" value="1"/>
</dbReference>
<evidence type="ECO:0000256" key="7">
    <source>
        <dbReference type="SAM" id="Phobius"/>
    </source>
</evidence>
<dbReference type="AlphaFoldDB" id="A0A0F4YTQ7"/>
<organism evidence="9 10">
    <name type="scientific">Rasamsonia emersonii (strain ATCC 16479 / CBS 393.64 / IMI 116815)</name>
    <dbReference type="NCBI Taxonomy" id="1408163"/>
    <lineage>
        <taxon>Eukaryota</taxon>
        <taxon>Fungi</taxon>
        <taxon>Dikarya</taxon>
        <taxon>Ascomycota</taxon>
        <taxon>Pezizomycotina</taxon>
        <taxon>Eurotiomycetes</taxon>
        <taxon>Eurotiomycetidae</taxon>
        <taxon>Eurotiales</taxon>
        <taxon>Trichocomaceae</taxon>
        <taxon>Rasamsonia</taxon>
    </lineage>
</organism>
<feature type="compositionally biased region" description="Polar residues" evidence="6">
    <location>
        <begin position="356"/>
        <end position="370"/>
    </location>
</feature>
<feature type="compositionally biased region" description="Polar residues" evidence="6">
    <location>
        <begin position="419"/>
        <end position="428"/>
    </location>
</feature>
<dbReference type="Proteomes" id="UP000053958">
    <property type="component" value="Unassembled WGS sequence"/>
</dbReference>
<feature type="transmembrane region" description="Helical" evidence="7">
    <location>
        <begin position="306"/>
        <end position="324"/>
    </location>
</feature>
<feature type="compositionally biased region" description="Low complexity" evidence="6">
    <location>
        <begin position="649"/>
        <end position="661"/>
    </location>
</feature>
<dbReference type="GO" id="GO:0005637">
    <property type="term" value="C:nuclear inner membrane"/>
    <property type="evidence" value="ECO:0007669"/>
    <property type="project" value="UniProtKB-SubCell"/>
</dbReference>
<dbReference type="OrthoDB" id="5966927at2759"/>
<dbReference type="InterPro" id="IPR001763">
    <property type="entry name" value="Rhodanese-like_dom"/>
</dbReference>
<gene>
    <name evidence="9" type="ORF">T310_4458</name>
</gene>
<feature type="region of interest" description="Disordered" evidence="6">
    <location>
        <begin position="45"/>
        <end position="66"/>
    </location>
</feature>
<feature type="compositionally biased region" description="Polar residues" evidence="6">
    <location>
        <begin position="49"/>
        <end position="66"/>
    </location>
</feature>
<evidence type="ECO:0000256" key="2">
    <source>
        <dbReference type="ARBA" id="ARBA00022692"/>
    </source>
</evidence>
<dbReference type="Pfam" id="PF09779">
    <property type="entry name" value="Ima1_N"/>
    <property type="match status" value="1"/>
</dbReference>
<evidence type="ECO:0000256" key="6">
    <source>
        <dbReference type="SAM" id="MobiDB-lite"/>
    </source>
</evidence>
<evidence type="ECO:0000256" key="5">
    <source>
        <dbReference type="ARBA" id="ARBA00023242"/>
    </source>
</evidence>
<dbReference type="GO" id="GO:0034992">
    <property type="term" value="C:microtubule organizing center attachment site"/>
    <property type="evidence" value="ECO:0007669"/>
    <property type="project" value="TreeGrafter"/>
</dbReference>
<keyword evidence="3 7" id="KW-1133">Transmembrane helix</keyword>
<dbReference type="EMBL" id="LASV01000182">
    <property type="protein sequence ID" value="KKA21500.1"/>
    <property type="molecule type" value="Genomic_DNA"/>
</dbReference>
<feature type="transmembrane region" description="Helical" evidence="7">
    <location>
        <begin position="276"/>
        <end position="294"/>
    </location>
</feature>
<sequence>MASLFRKRLRCFYCGKRSAEAGQGTVRNFRCKHCEAVNYLDENGEITDPPTTATNPQDGSDEATTPFKSLDFDQSGLFCRKCVRNQHLFLKALGSYLPDPDDPAYPAYEREYPKFRKNLEERYPQVCENCEARVNQRIRQAGYEAKADHLRRMMERSRASRAARKARNRNWRSVLVLIGAIGYWASVAGQLAWSFVGAIEADGLNSDEDPPLPWSSLVSSARRAIGARQVESHLTSDLAPYAGVAVILGFLSLWWNPKLRLKVEGRNGRFAGLAQYYQFQLIVLVTRGVLWALLKDPAMSGMKPSLPPTLHIFAILFTIMGVVVSRQIVRYDSRPLVLWSDTTPAASPNRKAESKAGTNEQSQFQTSSAQRFPVEKLAMPRQTPDRPAYIPSTPPPEEDEMDWTPSLKQEIRPRFSVAQENHGGSFTEKSPFYGSLPEAPRPPSWQLRNPAPRRPVEKVVEQNPFYRVPSEQENRAADKGTRRGSDVYFSPPKFFPPSDYSATTGLETLFDKAFTIRSPDDEPSDHVGNSMPPASVNAQKSFVYQCLRLALLVACLIMWHVSQMELVSIPGNYVEIISLGSASLISGFALLEILKKPMSHWNSMEILGAIFRGFFYEREYFDRYGKSLLVFMTAQEVVGLGSSYQQARSSAQSSGSNATASEQTQTAHPQSQAGSQVDHSRSGSQTLSSAPGSPPELSFSSTLATSSFSQPSFSNSQSPPQNYSLYRQDFDKDNDNDSDATEGSDTDSDAETTVTSTTNKTIRHMNPFAVDSPRSTRSKGSLGSGLQGLSLEDSPARPMTRSQASQAPGGEAYRRTVAFSPSLLLSYCLHCIELHRIASLLLLQATSSIVQHDE</sequence>
<feature type="compositionally biased region" description="Acidic residues" evidence="6">
    <location>
        <begin position="736"/>
        <end position="750"/>
    </location>
</feature>